<evidence type="ECO:0000256" key="1">
    <source>
        <dbReference type="SAM" id="MobiDB-lite"/>
    </source>
</evidence>
<gene>
    <name evidence="2" type="ORF">AALO_G00142980</name>
</gene>
<dbReference type="Proteomes" id="UP000823561">
    <property type="component" value="Chromosome 10"/>
</dbReference>
<evidence type="ECO:0000313" key="3">
    <source>
        <dbReference type="Proteomes" id="UP000823561"/>
    </source>
</evidence>
<proteinExistence type="predicted"/>
<evidence type="ECO:0000313" key="2">
    <source>
        <dbReference type="EMBL" id="KAG5275047.1"/>
    </source>
</evidence>
<protein>
    <submittedName>
        <fullName evidence="2">Uncharacterized protein</fullName>
    </submittedName>
</protein>
<sequence length="89" mass="9983">MRLYMSGWTRGMLMHLSQPWKEHGDVCPLQKGSGMLTGASSSRRPLKLSPHSGHSSGTKKQKISLLQWLNLTTLLSMENTHGHSNVQER</sequence>
<organism evidence="2 3">
    <name type="scientific">Alosa alosa</name>
    <name type="common">allis shad</name>
    <dbReference type="NCBI Taxonomy" id="278164"/>
    <lineage>
        <taxon>Eukaryota</taxon>
        <taxon>Metazoa</taxon>
        <taxon>Chordata</taxon>
        <taxon>Craniata</taxon>
        <taxon>Vertebrata</taxon>
        <taxon>Euteleostomi</taxon>
        <taxon>Actinopterygii</taxon>
        <taxon>Neopterygii</taxon>
        <taxon>Teleostei</taxon>
        <taxon>Clupei</taxon>
        <taxon>Clupeiformes</taxon>
        <taxon>Clupeoidei</taxon>
        <taxon>Clupeidae</taxon>
        <taxon>Alosa</taxon>
    </lineage>
</organism>
<dbReference type="EMBL" id="JADWDJ010000010">
    <property type="protein sequence ID" value="KAG5275047.1"/>
    <property type="molecule type" value="Genomic_DNA"/>
</dbReference>
<feature type="region of interest" description="Disordered" evidence="1">
    <location>
        <begin position="31"/>
        <end position="59"/>
    </location>
</feature>
<comment type="caution">
    <text evidence="2">The sequence shown here is derived from an EMBL/GenBank/DDBJ whole genome shotgun (WGS) entry which is preliminary data.</text>
</comment>
<keyword evidence="3" id="KW-1185">Reference proteome</keyword>
<name>A0AAV6GNU1_9TELE</name>
<accession>A0AAV6GNU1</accession>
<dbReference type="AlphaFoldDB" id="A0AAV6GNU1"/>
<reference evidence="2" key="1">
    <citation type="submission" date="2020-10" db="EMBL/GenBank/DDBJ databases">
        <title>Chromosome-scale genome assembly of the Allis shad, Alosa alosa.</title>
        <authorList>
            <person name="Margot Z."/>
            <person name="Christophe K."/>
            <person name="Cabau C."/>
            <person name="Louis A."/>
            <person name="Berthelot C."/>
            <person name="Parey E."/>
            <person name="Roest Crollius H."/>
            <person name="Montfort J."/>
            <person name="Robinson-Rechavi M."/>
            <person name="Bucao C."/>
            <person name="Bouchez O."/>
            <person name="Gislard M."/>
            <person name="Lluch J."/>
            <person name="Milhes M."/>
            <person name="Lampietro C."/>
            <person name="Lopez Roques C."/>
            <person name="Donnadieu C."/>
            <person name="Braasch I."/>
            <person name="Desvignes T."/>
            <person name="Postlethwait J."/>
            <person name="Bobe J."/>
            <person name="Guiguen Y."/>
        </authorList>
    </citation>
    <scope>NUCLEOTIDE SEQUENCE</scope>
    <source>
        <strain evidence="2">M-15738</strain>
        <tissue evidence="2">Blood</tissue>
    </source>
</reference>